<protein>
    <recommendedName>
        <fullName evidence="4">Lysozyme inhibitor LprI N-terminal domain-containing protein</fullName>
    </recommendedName>
</protein>
<gene>
    <name evidence="2" type="ORF">jaqu_23900</name>
</gene>
<name>A0A0D1EJ59_9RHOB</name>
<feature type="chain" id="PRO_5002230024" description="Lysozyme inhibitor LprI N-terminal domain-containing protein" evidence="1">
    <location>
        <begin position="17"/>
        <end position="126"/>
    </location>
</feature>
<evidence type="ECO:0000313" key="3">
    <source>
        <dbReference type="Proteomes" id="UP000032232"/>
    </source>
</evidence>
<dbReference type="PATRIC" id="fig|935700.4.peg.2460"/>
<evidence type="ECO:0000256" key="1">
    <source>
        <dbReference type="SAM" id="SignalP"/>
    </source>
</evidence>
<feature type="signal peptide" evidence="1">
    <location>
        <begin position="1"/>
        <end position="16"/>
    </location>
</feature>
<proteinExistence type="predicted"/>
<dbReference type="RefSeq" id="WP_043919196.1">
    <property type="nucleotide sequence ID" value="NZ_FZPF01000005.1"/>
</dbReference>
<dbReference type="Proteomes" id="UP000032232">
    <property type="component" value="Unassembled WGS sequence"/>
</dbReference>
<evidence type="ECO:0000313" key="2">
    <source>
        <dbReference type="EMBL" id="KIT15810.1"/>
    </source>
</evidence>
<keyword evidence="1" id="KW-0732">Signal</keyword>
<accession>A0A0D1EJ59</accession>
<dbReference type="AlphaFoldDB" id="A0A0D1EJ59"/>
<comment type="caution">
    <text evidence="2">The sequence shown here is derived from an EMBL/GenBank/DDBJ whole genome shotgun (WGS) entry which is preliminary data.</text>
</comment>
<sequence>MRFLLLLSVLAFPASAEGVPDWYLDAVFAASTASRVAQACPTLDIDADAAARATREMTARLDGEGHSAEQVSVRLAGDASGLRSRQSAFLKRHALAEDPSAEAMCAAGRLEMRLRTRVGALLREVE</sequence>
<dbReference type="STRING" id="935700.jaqu_23900"/>
<dbReference type="InterPro" id="IPR020349">
    <property type="entry name" value="Uncharacterised_14.7kDa"/>
</dbReference>
<evidence type="ECO:0008006" key="4">
    <source>
        <dbReference type="Google" id="ProtNLM"/>
    </source>
</evidence>
<dbReference type="EMBL" id="JYFE01000042">
    <property type="protein sequence ID" value="KIT15810.1"/>
    <property type="molecule type" value="Genomic_DNA"/>
</dbReference>
<keyword evidence="3" id="KW-1185">Reference proteome</keyword>
<dbReference type="Pfam" id="PF17267">
    <property type="entry name" value="DUF5333"/>
    <property type="match status" value="1"/>
</dbReference>
<organism evidence="2 3">
    <name type="scientific">Jannaschia aquimarina</name>
    <dbReference type="NCBI Taxonomy" id="935700"/>
    <lineage>
        <taxon>Bacteria</taxon>
        <taxon>Pseudomonadati</taxon>
        <taxon>Pseudomonadota</taxon>
        <taxon>Alphaproteobacteria</taxon>
        <taxon>Rhodobacterales</taxon>
        <taxon>Roseobacteraceae</taxon>
        <taxon>Jannaschia</taxon>
    </lineage>
</organism>
<reference evidence="2 3" key="1">
    <citation type="submission" date="2015-02" db="EMBL/GenBank/DDBJ databases">
        <title>Genome Sequence of Jannaschia aquimarina DSM28248, a member of the Roseobacter clade.</title>
        <authorList>
            <person name="Voget S."/>
            <person name="Daniel R."/>
        </authorList>
    </citation>
    <scope>NUCLEOTIDE SEQUENCE [LARGE SCALE GENOMIC DNA]</scope>
    <source>
        <strain evidence="2 3">GSW-M26</strain>
    </source>
</reference>